<dbReference type="Gene3D" id="3.30.1020.10">
    <property type="entry name" value="Antioxidant, Horf6, Chain A, domain2"/>
    <property type="match status" value="1"/>
</dbReference>
<dbReference type="HAMAP" id="MF_00401">
    <property type="entry name" value="Peroxiredoxin"/>
    <property type="match status" value="1"/>
</dbReference>
<evidence type="ECO:0000256" key="4">
    <source>
        <dbReference type="ARBA" id="ARBA00022862"/>
    </source>
</evidence>
<evidence type="ECO:0000256" key="5">
    <source>
        <dbReference type="ARBA" id="ARBA00023002"/>
    </source>
</evidence>
<dbReference type="GO" id="GO:0005829">
    <property type="term" value="C:cytosol"/>
    <property type="evidence" value="ECO:0007669"/>
    <property type="project" value="TreeGrafter"/>
</dbReference>
<dbReference type="RefSeq" id="WP_108381741.1">
    <property type="nucleotide sequence ID" value="NZ_CP028858.1"/>
</dbReference>
<comment type="caution">
    <text evidence="7">Lacks conserved residue(s) required for the propagation of feature annotation.</text>
</comment>
<evidence type="ECO:0000256" key="7">
    <source>
        <dbReference type="HAMAP-Rule" id="MF_00401"/>
    </source>
</evidence>
<comment type="function">
    <text evidence="7">Thiol-specific peroxidase that catalyzes the reduction of hydrogen peroxide and organic hydroperoxides to water and alcohols, respectively. Plays a role in cell protection against oxidative stress by detoxifying peroxides.</text>
</comment>
<comment type="miscellaneous">
    <text evidence="7">The active site is a conserved redox-active cysteine residue, the peroxidatic cysteine (C(P)), which makes the nucleophilic attack on the peroxide substrate. The peroxide oxidizes the C(P)-SH to cysteine sulfenic acid (C(P)-SOH), which then reacts with another cysteine residue, the resolving cysteine (C(R)), to form a disulfide bridge. The disulfide is subsequently reduced by an appropriate electron donor to complete the catalytic cycle. In this 1-Cys peroxiredoxin, no C(R) is present and C(P) instead forms a disulfide with a cysteine from another protein or with a small thiol molecule.</text>
</comment>
<dbReference type="EMBL" id="CP028858">
    <property type="protein sequence ID" value="AWB27372.1"/>
    <property type="molecule type" value="Genomic_DNA"/>
</dbReference>
<evidence type="ECO:0000256" key="3">
    <source>
        <dbReference type="ARBA" id="ARBA00022559"/>
    </source>
</evidence>
<proteinExistence type="inferred from homology"/>
<dbReference type="GO" id="GO:0042744">
    <property type="term" value="P:hydrogen peroxide catabolic process"/>
    <property type="evidence" value="ECO:0007669"/>
    <property type="project" value="TreeGrafter"/>
</dbReference>
<evidence type="ECO:0000256" key="8">
    <source>
        <dbReference type="PIRSR" id="PIRSR000239-1"/>
    </source>
</evidence>
<gene>
    <name evidence="10" type="ORF">HARCEL1_06475</name>
</gene>
<dbReference type="GeneID" id="36512136"/>
<evidence type="ECO:0000256" key="1">
    <source>
        <dbReference type="ARBA" id="ARBA00009796"/>
    </source>
</evidence>
<dbReference type="SUPFAM" id="SSF52833">
    <property type="entry name" value="Thioredoxin-like"/>
    <property type="match status" value="1"/>
</dbReference>
<feature type="domain" description="Thioredoxin" evidence="9">
    <location>
        <begin position="10"/>
        <end position="165"/>
    </location>
</feature>
<evidence type="ECO:0000313" key="11">
    <source>
        <dbReference type="Proteomes" id="UP000244727"/>
    </source>
</evidence>
<dbReference type="Pfam" id="PF00578">
    <property type="entry name" value="AhpC-TSA"/>
    <property type="match status" value="1"/>
</dbReference>
<comment type="catalytic activity">
    <reaction evidence="7">
        <text>a hydroperoxide + [thioredoxin]-dithiol = an alcohol + [thioredoxin]-disulfide + H2O</text>
        <dbReference type="Rhea" id="RHEA:62620"/>
        <dbReference type="Rhea" id="RHEA-COMP:10698"/>
        <dbReference type="Rhea" id="RHEA-COMP:10700"/>
        <dbReference type="ChEBI" id="CHEBI:15377"/>
        <dbReference type="ChEBI" id="CHEBI:29950"/>
        <dbReference type="ChEBI" id="CHEBI:30879"/>
        <dbReference type="ChEBI" id="CHEBI:35924"/>
        <dbReference type="ChEBI" id="CHEBI:50058"/>
        <dbReference type="EC" id="1.11.1.24"/>
    </reaction>
</comment>
<dbReference type="PANTHER" id="PTHR10681">
    <property type="entry name" value="THIOREDOXIN PEROXIDASE"/>
    <property type="match status" value="1"/>
</dbReference>
<evidence type="ECO:0000256" key="2">
    <source>
        <dbReference type="ARBA" id="ARBA00022490"/>
    </source>
</evidence>
<comment type="similarity">
    <text evidence="7">Belongs to the peroxiredoxin family. Prx6 subfamily.</text>
</comment>
<dbReference type="InterPro" id="IPR050217">
    <property type="entry name" value="Peroxiredoxin"/>
</dbReference>
<protein>
    <recommendedName>
        <fullName evidence="7">Peroxiredoxin</fullName>
        <ecNumber evidence="7">1.11.1.24</ecNumber>
    </recommendedName>
    <alternativeName>
        <fullName evidence="7">Thioredoxin-dependent peroxiredoxin</fullName>
    </alternativeName>
</protein>
<name>A0A2R4X0P0_9EURY</name>
<dbReference type="InterPro" id="IPR024706">
    <property type="entry name" value="Peroxiredoxin_AhpC-typ"/>
</dbReference>
<dbReference type="GO" id="GO:0033554">
    <property type="term" value="P:cellular response to stress"/>
    <property type="evidence" value="ECO:0007669"/>
    <property type="project" value="TreeGrafter"/>
</dbReference>
<dbReference type="AlphaFoldDB" id="A0A2R4X0P0"/>
<dbReference type="KEGG" id="harc:HARCEL1_06475"/>
<keyword evidence="11" id="KW-1185">Reference proteome</keyword>
<keyword evidence="3 7" id="KW-0575">Peroxidase</keyword>
<feature type="binding site" evidence="7">
    <location>
        <position position="128"/>
    </location>
    <ligand>
        <name>substrate</name>
    </ligand>
</feature>
<dbReference type="NCBIfam" id="NF009668">
    <property type="entry name" value="PRK13189.1"/>
    <property type="match status" value="1"/>
</dbReference>
<feature type="active site" description="Cysteine sulfenic acid (-SOH) intermediate; for peroxidase activity" evidence="8">
    <location>
        <position position="52"/>
    </location>
</feature>
<dbReference type="InterPro" id="IPR019479">
    <property type="entry name" value="Peroxiredoxin_C"/>
</dbReference>
<sequence length="222" mass="24792">MENTYTPRPPMLGESFPEIEVQTTQGELTLPDAYAGEWFVAFSHPGDFTPVCTTEFVAFENRREEFEELGVNLIGLSVDRVHSHIEWLNWIEAELGVDIGFPVIADETGIVSAKLGMLHPETGTNTVRTVLIVDPEGTVRQMLQYPKEIGRNIDEILRSIRALQKSDDEGIATPADWPANETFGDSVLLPPPSSEAEAAARLDEADAEGYDARDWWFTLREN</sequence>
<dbReference type="InterPro" id="IPR022915">
    <property type="entry name" value="Peroxiredoxin_TDXH"/>
</dbReference>
<comment type="subunit">
    <text evidence="7">Homodecamer. Pentamer of dimers that assemble into a ring structure.</text>
</comment>
<evidence type="ECO:0000256" key="6">
    <source>
        <dbReference type="ARBA" id="ARBA00023284"/>
    </source>
</evidence>
<dbReference type="InterPro" id="IPR036249">
    <property type="entry name" value="Thioredoxin-like_sf"/>
</dbReference>
<reference evidence="10 11" key="1">
    <citation type="submission" date="2018-04" db="EMBL/GenBank/DDBJ databases">
        <title>Halococcoides cellulosivorans gen. nov., sp. nov., an extremely halophilic cellulose-utilizing haloarchaeon from hypersaline lakes.</title>
        <authorList>
            <person name="Sorokin D.Y."/>
            <person name="Toshchakov S.V."/>
            <person name="Samarov N.I."/>
            <person name="Korzhenkov A."/>
            <person name="Kublanov I.V."/>
        </authorList>
    </citation>
    <scope>NUCLEOTIDE SEQUENCE [LARGE SCALE GENOMIC DNA]</scope>
    <source>
        <strain evidence="10 11">HArcel1</strain>
    </source>
</reference>
<keyword evidence="5 7" id="KW-0560">Oxidoreductase</keyword>
<dbReference type="Gene3D" id="3.40.30.10">
    <property type="entry name" value="Glutaredoxin"/>
    <property type="match status" value="1"/>
</dbReference>
<dbReference type="InterPro" id="IPR013766">
    <property type="entry name" value="Thioredoxin_domain"/>
</dbReference>
<dbReference type="GO" id="GO:0045454">
    <property type="term" value="P:cell redox homeostasis"/>
    <property type="evidence" value="ECO:0007669"/>
    <property type="project" value="TreeGrafter"/>
</dbReference>
<comment type="subcellular location">
    <subcellularLocation>
        <location evidence="7">Cytoplasm</location>
    </subcellularLocation>
</comment>
<feature type="active site" description="Cysteine sulfenic acid (-SOH) intermediate" evidence="7">
    <location>
        <position position="52"/>
    </location>
</feature>
<keyword evidence="4 7" id="KW-0049">Antioxidant</keyword>
<keyword evidence="2 7" id="KW-0963">Cytoplasm</keyword>
<dbReference type="EC" id="1.11.1.24" evidence="7"/>
<organism evidence="10 11">
    <name type="scientific">Halococcoides cellulosivorans</name>
    <dbReference type="NCBI Taxonomy" id="1679096"/>
    <lineage>
        <taxon>Archaea</taxon>
        <taxon>Methanobacteriati</taxon>
        <taxon>Methanobacteriota</taxon>
        <taxon>Stenosarchaea group</taxon>
        <taxon>Halobacteria</taxon>
        <taxon>Halobacteriales</taxon>
        <taxon>Haloarculaceae</taxon>
        <taxon>Halococcoides</taxon>
    </lineage>
</organism>
<dbReference type="Pfam" id="PF10417">
    <property type="entry name" value="1-cysPrx_C"/>
    <property type="match status" value="1"/>
</dbReference>
<comment type="similarity">
    <text evidence="1">Belongs to the peroxiredoxin family. AhpC/Prx1 subfamily.</text>
</comment>
<evidence type="ECO:0000259" key="9">
    <source>
        <dbReference type="PROSITE" id="PS51352"/>
    </source>
</evidence>
<dbReference type="InterPro" id="IPR000866">
    <property type="entry name" value="AhpC/TSA"/>
</dbReference>
<evidence type="ECO:0000313" key="10">
    <source>
        <dbReference type="EMBL" id="AWB27372.1"/>
    </source>
</evidence>
<dbReference type="GO" id="GO:0006979">
    <property type="term" value="P:response to oxidative stress"/>
    <property type="evidence" value="ECO:0007669"/>
    <property type="project" value="TreeGrafter"/>
</dbReference>
<accession>A0A2R4X0P0</accession>
<keyword evidence="6 7" id="KW-0676">Redox-active center</keyword>
<dbReference type="GO" id="GO:0008379">
    <property type="term" value="F:thioredoxin peroxidase activity"/>
    <property type="evidence" value="ECO:0007669"/>
    <property type="project" value="TreeGrafter"/>
</dbReference>
<dbReference type="PIRSF" id="PIRSF000239">
    <property type="entry name" value="AHPC"/>
    <property type="match status" value="1"/>
</dbReference>
<dbReference type="PANTHER" id="PTHR10681:SF128">
    <property type="entry name" value="THIOREDOXIN-DEPENDENT PEROXIDE REDUCTASE, MITOCHONDRIAL"/>
    <property type="match status" value="1"/>
</dbReference>
<dbReference type="PROSITE" id="PS51352">
    <property type="entry name" value="THIOREDOXIN_2"/>
    <property type="match status" value="1"/>
</dbReference>
<dbReference type="Proteomes" id="UP000244727">
    <property type="component" value="Chromosome"/>
</dbReference>